<proteinExistence type="predicted"/>
<gene>
    <name evidence="1" type="ORF">GCM10010468_35650</name>
</gene>
<dbReference type="Proteomes" id="UP001501237">
    <property type="component" value="Unassembled WGS sequence"/>
</dbReference>
<accession>A0ABP6QB06</accession>
<reference evidence="2" key="1">
    <citation type="journal article" date="2019" name="Int. J. Syst. Evol. Microbiol.">
        <title>The Global Catalogue of Microorganisms (GCM) 10K type strain sequencing project: providing services to taxonomists for standard genome sequencing and annotation.</title>
        <authorList>
            <consortium name="The Broad Institute Genomics Platform"/>
            <consortium name="The Broad Institute Genome Sequencing Center for Infectious Disease"/>
            <person name="Wu L."/>
            <person name="Ma J."/>
        </authorList>
    </citation>
    <scope>NUCLEOTIDE SEQUENCE [LARGE SCALE GENOMIC DNA]</scope>
    <source>
        <strain evidence="2">JCM 9377</strain>
    </source>
</reference>
<sequence length="176" mass="19816">MRSHFPWLCQGDIFREAPIVDVTYDGTSQMGASILSGPAVLLTHDCAMDKPNKDGSPRVDLLQFARLRSMGSLPEDKRSTLRGMRQKLQPFEALFVGEVADLGESFILLSDPYFLPASYFGLEFINYKDHPEADPEIADYVTPVLRDSRVECLDEGQISLLRQKMAAFWARVQADK</sequence>
<evidence type="ECO:0000313" key="2">
    <source>
        <dbReference type="Proteomes" id="UP001501237"/>
    </source>
</evidence>
<name>A0ABP6QB06_9ACTN</name>
<comment type="caution">
    <text evidence="1">The sequence shown here is derived from an EMBL/GenBank/DDBJ whole genome shotgun (WGS) entry which is preliminary data.</text>
</comment>
<organism evidence="1 2">
    <name type="scientific">Actinocorallia longicatena</name>
    <dbReference type="NCBI Taxonomy" id="111803"/>
    <lineage>
        <taxon>Bacteria</taxon>
        <taxon>Bacillati</taxon>
        <taxon>Actinomycetota</taxon>
        <taxon>Actinomycetes</taxon>
        <taxon>Streptosporangiales</taxon>
        <taxon>Thermomonosporaceae</taxon>
        <taxon>Actinocorallia</taxon>
    </lineage>
</organism>
<keyword evidence="2" id="KW-1185">Reference proteome</keyword>
<dbReference type="EMBL" id="BAAAUV010000008">
    <property type="protein sequence ID" value="GAA3214745.1"/>
    <property type="molecule type" value="Genomic_DNA"/>
</dbReference>
<evidence type="ECO:0000313" key="1">
    <source>
        <dbReference type="EMBL" id="GAA3214745.1"/>
    </source>
</evidence>
<protein>
    <submittedName>
        <fullName evidence="1">Uncharacterized protein</fullName>
    </submittedName>
</protein>